<dbReference type="InterPro" id="IPR001619">
    <property type="entry name" value="Sec1-like"/>
</dbReference>
<evidence type="ECO:0000313" key="3">
    <source>
        <dbReference type="Proteomes" id="UP001344447"/>
    </source>
</evidence>
<dbReference type="Pfam" id="PF00995">
    <property type="entry name" value="Sec1"/>
    <property type="match status" value="1"/>
</dbReference>
<dbReference type="GO" id="GO:0016192">
    <property type="term" value="P:vesicle-mediated transport"/>
    <property type="evidence" value="ECO:0007669"/>
    <property type="project" value="InterPro"/>
</dbReference>
<gene>
    <name evidence="2" type="ORF">RB653_008665</name>
</gene>
<name>A0AAN7YPH4_9MYCE</name>
<evidence type="ECO:0000313" key="2">
    <source>
        <dbReference type="EMBL" id="KAK5578989.1"/>
    </source>
</evidence>
<reference evidence="2 3" key="1">
    <citation type="submission" date="2023-11" db="EMBL/GenBank/DDBJ databases">
        <title>Dfirmibasis_genome.</title>
        <authorList>
            <person name="Edelbroek B."/>
            <person name="Kjellin J."/>
            <person name="Jerlstrom-Hultqvist J."/>
            <person name="Soderbom F."/>
        </authorList>
    </citation>
    <scope>NUCLEOTIDE SEQUENCE [LARGE SCALE GENOMIC DNA]</scope>
    <source>
        <strain evidence="2 3">TNS-C-14</strain>
    </source>
</reference>
<sequence length="672" mass="75140">MNQNSSLNSSGMMGSGGGSGGFGFDQFSNNFSIKTKQIESINKMLSLKSDSSSSSSSNKAISGWQEVWKVLIFDTHCSNIIAPILTKGALRNQGVTLYLPLHSERQPIQDVPAIYFVLPTSDNIKRIAEDCKNKLYDNIYLNFASKLSNQLMEELATLTIQSDSVSMISKVYDQFLNFISLENDLFVLNNPRDSYLSFNDSTIKDVQAQENIDTVVDSLFSVLVTLGIVPIIRAPKNSAAEMIALALEKRISTTLQSSGGSNVFSNLNEMGSQLSFFYRPVLIILDRNVDLSVCLHHPWTYQALVHDILNMSLNQVRIDVTQNGQTSKKTYGLDSSSDSFWATNTGAAFSSVAGEIKSQINEYYQQMEKLQQITDIKVDDSDDFDNKKSNENKTKGLGSLVQEMDEKKRLIDIHTNLATDLTKNIRDRQIDFFFAMEESIITRSLTDKKELHSLITSPVVGETGGRGTLEDKIRLLIIYFLSTKNVPQSEMDQYEEALTKMGADLSTLDFFKKTKAFNESLTAIANVSQSSTQSSNTASGKIGGFMQMMTNVTGYQGVESFTNFFQQGVRALLPKSKDLFVTRIVESIMDLKNTLDADYLYLDPKIQNKSNVPKRTTPFKEAIVFTVGGGNYVEYQNLQDFSKKHNKKIIYGSNELLTSKEFLNQIKNLNKN</sequence>
<dbReference type="InterPro" id="IPR027482">
    <property type="entry name" value="Sec1-like_dom2"/>
</dbReference>
<dbReference type="PIRSF" id="PIRSF005715">
    <property type="entry name" value="VPS45_Sec1"/>
    <property type="match status" value="1"/>
</dbReference>
<dbReference type="Gene3D" id="3.40.50.1910">
    <property type="match status" value="1"/>
</dbReference>
<dbReference type="Gene3D" id="3.90.830.10">
    <property type="entry name" value="Syntaxin Binding Protein 1, Chain A, domain 2"/>
    <property type="match status" value="1"/>
</dbReference>
<dbReference type="InterPro" id="IPR043127">
    <property type="entry name" value="Sec-1-like_dom3a"/>
</dbReference>
<protein>
    <submittedName>
        <fullName evidence="2">Uncharacterized protein</fullName>
    </submittedName>
</protein>
<dbReference type="Gene3D" id="3.40.50.2060">
    <property type="match status" value="1"/>
</dbReference>
<dbReference type="AlphaFoldDB" id="A0AAN7YPH4"/>
<keyword evidence="3" id="KW-1185">Reference proteome</keyword>
<dbReference type="InterPro" id="IPR036045">
    <property type="entry name" value="Sec1-like_sf"/>
</dbReference>
<comment type="similarity">
    <text evidence="1">Belongs to the STXBP/unc-18/SEC1 family.</text>
</comment>
<dbReference type="EMBL" id="JAVFKY010000003">
    <property type="protein sequence ID" value="KAK5578989.1"/>
    <property type="molecule type" value="Genomic_DNA"/>
</dbReference>
<dbReference type="Gene3D" id="1.25.40.60">
    <property type="match status" value="1"/>
</dbReference>
<dbReference type="InterPro" id="IPR043154">
    <property type="entry name" value="Sec-1-like_dom1"/>
</dbReference>
<dbReference type="PANTHER" id="PTHR11679">
    <property type="entry name" value="VESICLE PROTEIN SORTING-ASSOCIATED"/>
    <property type="match status" value="1"/>
</dbReference>
<accession>A0AAN7YPH4</accession>
<dbReference type="SUPFAM" id="SSF56815">
    <property type="entry name" value="Sec1/munc18-like (SM) proteins"/>
    <property type="match status" value="1"/>
</dbReference>
<organism evidence="2 3">
    <name type="scientific">Dictyostelium firmibasis</name>
    <dbReference type="NCBI Taxonomy" id="79012"/>
    <lineage>
        <taxon>Eukaryota</taxon>
        <taxon>Amoebozoa</taxon>
        <taxon>Evosea</taxon>
        <taxon>Eumycetozoa</taxon>
        <taxon>Dictyostelia</taxon>
        <taxon>Dictyosteliales</taxon>
        <taxon>Dictyosteliaceae</taxon>
        <taxon>Dictyostelium</taxon>
    </lineage>
</organism>
<evidence type="ECO:0000256" key="1">
    <source>
        <dbReference type="ARBA" id="ARBA00009884"/>
    </source>
</evidence>
<proteinExistence type="inferred from homology"/>
<dbReference type="Proteomes" id="UP001344447">
    <property type="component" value="Unassembled WGS sequence"/>
</dbReference>
<comment type="caution">
    <text evidence="2">The sequence shown here is derived from an EMBL/GenBank/DDBJ whole genome shotgun (WGS) entry which is preliminary data.</text>
</comment>